<sequence length="142" mass="16045">MDRILFLAIFLVLSSSTFATKCAKCKDCLPGEESKLMAEKDAIECTPTEICGTKVYINNNLRDAGCFPKDDFHETDDINECHFYDEAKPYAFVWCMCDASENCNSKFLSQPPSIGTITVEFRTKAPIRRKRSPNLSFYASRG</sequence>
<protein>
    <submittedName>
        <fullName evidence="3">Protein sleepless</fullName>
    </submittedName>
</protein>
<evidence type="ECO:0000256" key="1">
    <source>
        <dbReference type="SAM" id="SignalP"/>
    </source>
</evidence>
<evidence type="ECO:0000313" key="2">
    <source>
        <dbReference type="Proteomes" id="UP000887540"/>
    </source>
</evidence>
<proteinExistence type="predicted"/>
<name>A0A914D2N6_9BILA</name>
<dbReference type="WBParaSite" id="ACRNAN_scaffold1751.g13710.t1">
    <property type="protein sequence ID" value="ACRNAN_scaffold1751.g13710.t1"/>
    <property type="gene ID" value="ACRNAN_scaffold1751.g13710"/>
</dbReference>
<accession>A0A914D2N6</accession>
<evidence type="ECO:0000313" key="3">
    <source>
        <dbReference type="WBParaSite" id="ACRNAN_scaffold1751.g13710.t1"/>
    </source>
</evidence>
<keyword evidence="2" id="KW-1185">Reference proteome</keyword>
<keyword evidence="1" id="KW-0732">Signal</keyword>
<reference evidence="3" key="1">
    <citation type="submission" date="2022-11" db="UniProtKB">
        <authorList>
            <consortium name="WormBaseParasite"/>
        </authorList>
    </citation>
    <scope>IDENTIFICATION</scope>
</reference>
<organism evidence="2 3">
    <name type="scientific">Acrobeloides nanus</name>
    <dbReference type="NCBI Taxonomy" id="290746"/>
    <lineage>
        <taxon>Eukaryota</taxon>
        <taxon>Metazoa</taxon>
        <taxon>Ecdysozoa</taxon>
        <taxon>Nematoda</taxon>
        <taxon>Chromadorea</taxon>
        <taxon>Rhabditida</taxon>
        <taxon>Tylenchina</taxon>
        <taxon>Cephalobomorpha</taxon>
        <taxon>Cephaloboidea</taxon>
        <taxon>Cephalobidae</taxon>
        <taxon>Acrobeloides</taxon>
    </lineage>
</organism>
<dbReference type="AlphaFoldDB" id="A0A914D2N6"/>
<feature type="chain" id="PRO_5037089050" evidence="1">
    <location>
        <begin position="20"/>
        <end position="142"/>
    </location>
</feature>
<feature type="signal peptide" evidence="1">
    <location>
        <begin position="1"/>
        <end position="19"/>
    </location>
</feature>
<dbReference type="Proteomes" id="UP000887540">
    <property type="component" value="Unplaced"/>
</dbReference>